<reference evidence="1 2" key="1">
    <citation type="submission" date="2021-06" db="EMBL/GenBank/DDBJ databases">
        <title>Caerostris extrusa draft genome.</title>
        <authorList>
            <person name="Kono N."/>
            <person name="Arakawa K."/>
        </authorList>
    </citation>
    <scope>NUCLEOTIDE SEQUENCE [LARGE SCALE GENOMIC DNA]</scope>
</reference>
<dbReference type="AlphaFoldDB" id="A0AAV4V637"/>
<evidence type="ECO:0000313" key="2">
    <source>
        <dbReference type="Proteomes" id="UP001054945"/>
    </source>
</evidence>
<sequence>MNSVSCIRIPHATLTTLLHICSSDISEANEWMKVLCAGLKAANFCISKNHKRVAKRIGGGTYPSSDGVTCVDSASWGRLIAPHNRISRSVGRIDRLERIRRLPSMDYGFQMMVALRIPVR</sequence>
<comment type="caution">
    <text evidence="1">The sequence shown here is derived from an EMBL/GenBank/DDBJ whole genome shotgun (WGS) entry which is preliminary data.</text>
</comment>
<organism evidence="1 2">
    <name type="scientific">Caerostris extrusa</name>
    <name type="common">Bark spider</name>
    <name type="synonym">Caerostris bankana</name>
    <dbReference type="NCBI Taxonomy" id="172846"/>
    <lineage>
        <taxon>Eukaryota</taxon>
        <taxon>Metazoa</taxon>
        <taxon>Ecdysozoa</taxon>
        <taxon>Arthropoda</taxon>
        <taxon>Chelicerata</taxon>
        <taxon>Arachnida</taxon>
        <taxon>Araneae</taxon>
        <taxon>Araneomorphae</taxon>
        <taxon>Entelegynae</taxon>
        <taxon>Araneoidea</taxon>
        <taxon>Araneidae</taxon>
        <taxon>Caerostris</taxon>
    </lineage>
</organism>
<evidence type="ECO:0008006" key="3">
    <source>
        <dbReference type="Google" id="ProtNLM"/>
    </source>
</evidence>
<proteinExistence type="predicted"/>
<protein>
    <recommendedName>
        <fullName evidence="3">PH domain-containing protein</fullName>
    </recommendedName>
</protein>
<accession>A0AAV4V637</accession>
<dbReference type="EMBL" id="BPLR01013986">
    <property type="protein sequence ID" value="GIY65416.1"/>
    <property type="molecule type" value="Genomic_DNA"/>
</dbReference>
<gene>
    <name evidence="1" type="ORF">CEXT_499201</name>
</gene>
<keyword evidence="2" id="KW-1185">Reference proteome</keyword>
<dbReference type="Proteomes" id="UP001054945">
    <property type="component" value="Unassembled WGS sequence"/>
</dbReference>
<name>A0AAV4V637_CAEEX</name>
<evidence type="ECO:0000313" key="1">
    <source>
        <dbReference type="EMBL" id="GIY65416.1"/>
    </source>
</evidence>